<dbReference type="EMBL" id="LAZP02000106">
    <property type="protein sequence ID" value="PFH60812.1"/>
    <property type="molecule type" value="Genomic_DNA"/>
</dbReference>
<feature type="region of interest" description="Disordered" evidence="1">
    <location>
        <begin position="1"/>
        <end position="34"/>
    </location>
</feature>
<reference evidence="2 3" key="1">
    <citation type="journal article" date="2015" name="BMC Genomics">
        <title>Gene expression during zombie ant biting behavior reflects the complexity underlying fungal parasitic behavioral manipulation.</title>
        <authorList>
            <person name="de Bekker C."/>
            <person name="Ohm R.A."/>
            <person name="Loreto R.G."/>
            <person name="Sebastian A."/>
            <person name="Albert I."/>
            <person name="Merrow M."/>
            <person name="Brachmann A."/>
            <person name="Hughes D.P."/>
        </authorList>
    </citation>
    <scope>NUCLEOTIDE SEQUENCE [LARGE SCALE GENOMIC DNA]</scope>
    <source>
        <strain evidence="2 3">SC16a</strain>
    </source>
</reference>
<keyword evidence="3" id="KW-1185">Reference proteome</keyword>
<dbReference type="Proteomes" id="UP000037136">
    <property type="component" value="Unassembled WGS sequence"/>
</dbReference>
<reference evidence="2 3" key="2">
    <citation type="journal article" date="2017" name="Sci. Rep.">
        <title>Ant-infecting Ophiocordyceps genomes reveal a high diversity of potential behavioral manipulation genes and a possible major role for enterotoxins.</title>
        <authorList>
            <person name="de Bekker C."/>
            <person name="Ohm R.A."/>
            <person name="Evans H.C."/>
            <person name="Brachmann A."/>
            <person name="Hughes D.P."/>
        </authorList>
    </citation>
    <scope>NUCLEOTIDE SEQUENCE [LARGE SCALE GENOMIC DNA]</scope>
    <source>
        <strain evidence="2 3">SC16a</strain>
    </source>
</reference>
<gene>
    <name evidence="2" type="ORF">XA68_10273</name>
</gene>
<comment type="caution">
    <text evidence="2">The sequence shown here is derived from an EMBL/GenBank/DDBJ whole genome shotgun (WGS) entry which is preliminary data.</text>
</comment>
<accession>A0A2A9PIS2</accession>
<protein>
    <submittedName>
        <fullName evidence="2">Uncharacterized protein</fullName>
    </submittedName>
</protein>
<evidence type="ECO:0000313" key="3">
    <source>
        <dbReference type="Proteomes" id="UP000037136"/>
    </source>
</evidence>
<proteinExistence type="predicted"/>
<organism evidence="2 3">
    <name type="scientific">Ophiocordyceps unilateralis</name>
    <name type="common">Zombie-ant fungus</name>
    <name type="synonym">Torrubia unilateralis</name>
    <dbReference type="NCBI Taxonomy" id="268505"/>
    <lineage>
        <taxon>Eukaryota</taxon>
        <taxon>Fungi</taxon>
        <taxon>Dikarya</taxon>
        <taxon>Ascomycota</taxon>
        <taxon>Pezizomycotina</taxon>
        <taxon>Sordariomycetes</taxon>
        <taxon>Hypocreomycetidae</taxon>
        <taxon>Hypocreales</taxon>
        <taxon>Ophiocordycipitaceae</taxon>
        <taxon>Ophiocordyceps</taxon>
    </lineage>
</organism>
<feature type="region of interest" description="Disordered" evidence="1">
    <location>
        <begin position="56"/>
        <end position="75"/>
    </location>
</feature>
<feature type="compositionally biased region" description="Basic and acidic residues" evidence="1">
    <location>
        <begin position="21"/>
        <end position="33"/>
    </location>
</feature>
<evidence type="ECO:0000313" key="2">
    <source>
        <dbReference type="EMBL" id="PFH60812.1"/>
    </source>
</evidence>
<dbReference type="AlphaFoldDB" id="A0A2A9PIS2"/>
<sequence>MTPIHPSTTQNVGSQNTAAHASDRIRGIGEIRQPRKMQNLPVRFTSFPFPDARFPLRAEGNERSPSLRICPTGSQ</sequence>
<feature type="compositionally biased region" description="Polar residues" evidence="1">
    <location>
        <begin position="1"/>
        <end position="19"/>
    </location>
</feature>
<name>A0A2A9PIS2_OPHUN</name>
<evidence type="ECO:0000256" key="1">
    <source>
        <dbReference type="SAM" id="MobiDB-lite"/>
    </source>
</evidence>